<evidence type="ECO:0000313" key="4">
    <source>
        <dbReference type="Proteomes" id="UP000632339"/>
    </source>
</evidence>
<feature type="domain" description="Acyltransferase 3" evidence="2">
    <location>
        <begin position="11"/>
        <end position="269"/>
    </location>
</feature>
<dbReference type="Pfam" id="PF01757">
    <property type="entry name" value="Acyl_transf_3"/>
    <property type="match status" value="1"/>
</dbReference>
<keyword evidence="1" id="KW-0472">Membrane</keyword>
<name>A0ABQ2IFS4_9BACT</name>
<keyword evidence="1" id="KW-1133">Transmembrane helix</keyword>
<evidence type="ECO:0000256" key="1">
    <source>
        <dbReference type="SAM" id="Phobius"/>
    </source>
</evidence>
<proteinExistence type="predicted"/>
<feature type="transmembrane region" description="Helical" evidence="1">
    <location>
        <begin position="253"/>
        <end position="274"/>
    </location>
</feature>
<dbReference type="PANTHER" id="PTHR23028:SF53">
    <property type="entry name" value="ACYL_TRANSF_3 DOMAIN-CONTAINING PROTEIN"/>
    <property type="match status" value="1"/>
</dbReference>
<feature type="transmembrane region" description="Helical" evidence="1">
    <location>
        <begin position="74"/>
        <end position="93"/>
    </location>
</feature>
<comment type="caution">
    <text evidence="3">The sequence shown here is derived from an EMBL/GenBank/DDBJ whole genome shotgun (WGS) entry which is preliminary data.</text>
</comment>
<dbReference type="InterPro" id="IPR050879">
    <property type="entry name" value="Acyltransferase_3"/>
</dbReference>
<feature type="transmembrane region" description="Helical" evidence="1">
    <location>
        <begin position="185"/>
        <end position="202"/>
    </location>
</feature>
<reference evidence="4" key="1">
    <citation type="journal article" date="2019" name="Int. J. Syst. Evol. Microbiol.">
        <title>The Global Catalogue of Microorganisms (GCM) 10K type strain sequencing project: providing services to taxonomists for standard genome sequencing and annotation.</title>
        <authorList>
            <consortium name="The Broad Institute Genomics Platform"/>
            <consortium name="The Broad Institute Genome Sequencing Center for Infectious Disease"/>
            <person name="Wu L."/>
            <person name="Ma J."/>
        </authorList>
    </citation>
    <scope>NUCLEOTIDE SEQUENCE [LARGE SCALE GENOMIC DNA]</scope>
    <source>
        <strain evidence="4">CGMCC 1.6375</strain>
    </source>
</reference>
<keyword evidence="3" id="KW-0808">Transferase</keyword>
<keyword evidence="1" id="KW-0812">Transmembrane</keyword>
<dbReference type="EMBL" id="BMLI01000002">
    <property type="protein sequence ID" value="GGN07508.1"/>
    <property type="molecule type" value="Genomic_DNA"/>
</dbReference>
<dbReference type="GO" id="GO:0016746">
    <property type="term" value="F:acyltransferase activity"/>
    <property type="evidence" value="ECO:0007669"/>
    <property type="project" value="UniProtKB-KW"/>
</dbReference>
<dbReference type="PANTHER" id="PTHR23028">
    <property type="entry name" value="ACETYLTRANSFERASE"/>
    <property type="match status" value="1"/>
</dbReference>
<keyword evidence="4" id="KW-1185">Reference proteome</keyword>
<feature type="transmembrane region" description="Helical" evidence="1">
    <location>
        <begin position="124"/>
        <end position="143"/>
    </location>
</feature>
<sequence>MAYIVNKSSDSFLYRRVIRIVPLYYAMTFLTTGLYLAKPSWFRNVVLTPEALTKSLLFIPYHIKNSGPILTLGWTLNYEMFFYVSIALFITIFGDKKGMIACLAGLSLFVLISSFVSWESYVLRIWGSSMIMEFVAGGILYYLWNHRLRTAGQSFKNALVWVGFAALIFLMYAEYVYGLSSHRSLLFGIPAFLVACGFLMLENHINIKNKFHSTLVLLGDSSYAMYLVHPFVIYAFLRLVYVRIGLHGPVFDFLGLVFSMVLVCLVSIILHRWFEKPLISLLKSMLDKRFDSRKALIKN</sequence>
<accession>A0ABQ2IFS4</accession>
<feature type="transmembrane region" description="Helical" evidence="1">
    <location>
        <begin position="223"/>
        <end position="241"/>
    </location>
</feature>
<dbReference type="Proteomes" id="UP000632339">
    <property type="component" value="Unassembled WGS sequence"/>
</dbReference>
<feature type="transmembrane region" description="Helical" evidence="1">
    <location>
        <begin position="100"/>
        <end position="118"/>
    </location>
</feature>
<evidence type="ECO:0000313" key="3">
    <source>
        <dbReference type="EMBL" id="GGN07508.1"/>
    </source>
</evidence>
<keyword evidence="3" id="KW-0012">Acyltransferase</keyword>
<feature type="transmembrane region" description="Helical" evidence="1">
    <location>
        <begin position="20"/>
        <end position="37"/>
    </location>
</feature>
<gene>
    <name evidence="3" type="ORF">GCM10010967_48880</name>
</gene>
<protein>
    <submittedName>
        <fullName evidence="3">Acyltransferase</fullName>
    </submittedName>
</protein>
<organism evidence="3 4">
    <name type="scientific">Dyadobacter beijingensis</name>
    <dbReference type="NCBI Taxonomy" id="365489"/>
    <lineage>
        <taxon>Bacteria</taxon>
        <taxon>Pseudomonadati</taxon>
        <taxon>Bacteroidota</taxon>
        <taxon>Cytophagia</taxon>
        <taxon>Cytophagales</taxon>
        <taxon>Spirosomataceae</taxon>
        <taxon>Dyadobacter</taxon>
    </lineage>
</organism>
<dbReference type="InterPro" id="IPR002656">
    <property type="entry name" value="Acyl_transf_3_dom"/>
</dbReference>
<evidence type="ECO:0000259" key="2">
    <source>
        <dbReference type="Pfam" id="PF01757"/>
    </source>
</evidence>
<feature type="transmembrane region" description="Helical" evidence="1">
    <location>
        <begin position="155"/>
        <end position="173"/>
    </location>
</feature>